<accession>A0A160TE75</accession>
<gene>
    <name evidence="1" type="ORF">MGWOODY_Tha2475</name>
</gene>
<evidence type="ECO:0000313" key="1">
    <source>
        <dbReference type="EMBL" id="CUS42351.1"/>
    </source>
</evidence>
<sequence length="181" mass="20372">MTIGILIALAIILAITIAAWIILNKTNKKSTTASTDKQNAETTDPKKARTDLVVETLLKLNIDIRISGITEKTMLVCEDIIDSLINLLPRIEEQDTLDGELSWTVRRIASEYLPNKCVYPYIRLSQAQRDSEENISSLNQSLSKLKTEITNIDELIAKKDVQSFKSKAEFLNQRFMTDGEA</sequence>
<name>A0A160TE75_9ZZZZ</name>
<proteinExistence type="predicted"/>
<reference evidence="1" key="1">
    <citation type="submission" date="2015-10" db="EMBL/GenBank/DDBJ databases">
        <authorList>
            <person name="Gilbert D.G."/>
        </authorList>
    </citation>
    <scope>NUCLEOTIDE SEQUENCE</scope>
</reference>
<dbReference type="EMBL" id="CZQC01000065">
    <property type="protein sequence ID" value="CUS42351.1"/>
    <property type="molecule type" value="Genomic_DNA"/>
</dbReference>
<protein>
    <submittedName>
        <fullName evidence="1">Uncharacterized protein</fullName>
    </submittedName>
</protein>
<organism evidence="1">
    <name type="scientific">hydrothermal vent metagenome</name>
    <dbReference type="NCBI Taxonomy" id="652676"/>
    <lineage>
        <taxon>unclassified sequences</taxon>
        <taxon>metagenomes</taxon>
        <taxon>ecological metagenomes</taxon>
    </lineage>
</organism>
<dbReference type="AlphaFoldDB" id="A0A160TE75"/>